<evidence type="ECO:0000256" key="4">
    <source>
        <dbReference type="ARBA" id="ARBA00023145"/>
    </source>
</evidence>
<evidence type="ECO:0000256" key="2">
    <source>
        <dbReference type="ARBA" id="ARBA00022729"/>
    </source>
</evidence>
<evidence type="ECO:0000256" key="3">
    <source>
        <dbReference type="ARBA" id="ARBA00022801"/>
    </source>
</evidence>
<protein>
    <submittedName>
        <fullName evidence="5">Penicillin acylase family protein</fullName>
    </submittedName>
</protein>
<dbReference type="EMBL" id="JAXOJX010000017">
    <property type="protein sequence ID" value="MDZ5457364.1"/>
    <property type="molecule type" value="Genomic_DNA"/>
</dbReference>
<keyword evidence="3" id="KW-0378">Hydrolase</keyword>
<dbReference type="Gene3D" id="2.30.120.10">
    <property type="match status" value="1"/>
</dbReference>
<dbReference type="InterPro" id="IPR002692">
    <property type="entry name" value="S45"/>
</dbReference>
<dbReference type="PANTHER" id="PTHR34218">
    <property type="entry name" value="PEPTIDASE S45 PENICILLIN AMIDASE"/>
    <property type="match status" value="1"/>
</dbReference>
<dbReference type="Pfam" id="PF01804">
    <property type="entry name" value="Penicil_amidase"/>
    <property type="match status" value="1"/>
</dbReference>
<keyword evidence="6" id="KW-1185">Reference proteome</keyword>
<dbReference type="SUPFAM" id="SSF56235">
    <property type="entry name" value="N-terminal nucleophile aminohydrolases (Ntn hydrolases)"/>
    <property type="match status" value="1"/>
</dbReference>
<evidence type="ECO:0000313" key="6">
    <source>
        <dbReference type="Proteomes" id="UP001293718"/>
    </source>
</evidence>
<accession>A0ABU5IE22</accession>
<keyword evidence="4" id="KW-0865">Zymogen</keyword>
<gene>
    <name evidence="5" type="ORF">SM757_12360</name>
</gene>
<keyword evidence="2" id="KW-0732">Signal</keyword>
<proteinExistence type="inferred from homology"/>
<organism evidence="5 6">
    <name type="scientific">Azohydromonas lata</name>
    <dbReference type="NCBI Taxonomy" id="45677"/>
    <lineage>
        <taxon>Bacteria</taxon>
        <taxon>Pseudomonadati</taxon>
        <taxon>Pseudomonadota</taxon>
        <taxon>Betaproteobacteria</taxon>
        <taxon>Burkholderiales</taxon>
        <taxon>Sphaerotilaceae</taxon>
        <taxon>Azohydromonas</taxon>
    </lineage>
</organism>
<dbReference type="Gene3D" id="1.10.1400.10">
    <property type="match status" value="1"/>
</dbReference>
<comment type="caution">
    <text evidence="5">The sequence shown here is derived from an EMBL/GenBank/DDBJ whole genome shotgun (WGS) entry which is preliminary data.</text>
</comment>
<dbReference type="InterPro" id="IPR043147">
    <property type="entry name" value="Penicillin_amidase_A-knob"/>
</dbReference>
<dbReference type="InterPro" id="IPR029055">
    <property type="entry name" value="Ntn_hydrolases_N"/>
</dbReference>
<dbReference type="InterPro" id="IPR023343">
    <property type="entry name" value="Penicillin_amidase_dom1"/>
</dbReference>
<dbReference type="Gene3D" id="1.10.439.10">
    <property type="entry name" value="Penicillin Amidohydrolase, domain 1"/>
    <property type="match status" value="1"/>
</dbReference>
<dbReference type="Proteomes" id="UP001293718">
    <property type="component" value="Unassembled WGS sequence"/>
</dbReference>
<name>A0ABU5IE22_9BURK</name>
<evidence type="ECO:0000256" key="1">
    <source>
        <dbReference type="ARBA" id="ARBA00006586"/>
    </source>
</evidence>
<dbReference type="RefSeq" id="WP_322465684.1">
    <property type="nucleotide sequence ID" value="NZ_JAXOJX010000017.1"/>
</dbReference>
<comment type="similarity">
    <text evidence="1">Belongs to the peptidase S45 family.</text>
</comment>
<reference evidence="5 6" key="1">
    <citation type="submission" date="2023-11" db="EMBL/GenBank/DDBJ databases">
        <title>Draft genome of Azohydromonas lata strain H1 (DSM1123), a polyhydroxyalkanoate producer.</title>
        <authorList>
            <person name="Traversa D."/>
            <person name="D'Addabbo P."/>
            <person name="Pazzani C."/>
            <person name="Manzari C."/>
            <person name="Chiara M."/>
            <person name="Scrascia M."/>
        </authorList>
    </citation>
    <scope>NUCLEOTIDE SEQUENCE [LARGE SCALE GENOMIC DNA]</scope>
    <source>
        <strain evidence="5 6">H1</strain>
    </source>
</reference>
<dbReference type="InterPro" id="IPR043146">
    <property type="entry name" value="Penicillin_amidase_N_B-knob"/>
</dbReference>
<dbReference type="PANTHER" id="PTHR34218:SF3">
    <property type="entry name" value="ACYL-HOMOSERINE LACTONE ACYLASE PVDQ"/>
    <property type="match status" value="1"/>
</dbReference>
<evidence type="ECO:0000313" key="5">
    <source>
        <dbReference type="EMBL" id="MDZ5457364.1"/>
    </source>
</evidence>
<dbReference type="Gene3D" id="3.60.20.10">
    <property type="entry name" value="Glutamine Phosphoribosylpyrophosphate, subunit 1, domain 1"/>
    <property type="match status" value="1"/>
</dbReference>
<sequence length="800" mass="87179">MAWQPAARAQEEARAGTPAIESPAFVEIRRTTDGIAHVLAGSWHALGRGVGYAQAQDALCTLAEAFVTYEGRRSWFFGPDGRPARDSTFGRPKNLDLDFFFRAFADAEVLAQYRAQQPAELNELIEGYAAGYNRYVADMRKTPRLASHRACARAAWVRNIDADDIFRRLYAAQIAGGYAHFIAEIAGAVPPQDRASAVAPARLALRERLAYRIGEREGVGSNMLAFGREATGESEAVLFGNPHWYWGGPDRFYQMHLTIPGRLNVAGAGFLGVPLVMIGFNEHVAWSHTVSAARRFGLFDLTLDEADPTRVRVDGQAEAMQARTLSVDVRQHGQLRRVTRTLYRTRLGPVVDLGGHHAAFGWGRSHALAIRDVNAQNFRVFRNFFYWNQARSLDDFVAIQRREAAVPWVNTVAIGRGDGRVWYGDVGAVPNVPDELRAACSTKLAKGFAQMDAITPVLDGSRSRCDWPSDARSVQPGAMPAVAMPGLLREDYVANMNDSYWLSNPRQPLEGFATVLGGERRALSLRGRMGHQIAAELMRETPTSAQALAVRVQSAVLTPRAYSAEKFKAELLAQACAQGMVALPVTGDTNAGAHARQVDVAPACRVLHRWSGRADADARGALLWDRFWAELEKIAGDSLYGVPFSNEAPLETPRAPRTEDGSVARALAAAVTAFAAKGQPLDAPLERHRFARTAQGAVPIYGGCGPQGYFTVACADEESAGDARMGPDALANSYLQVVTFGPVGVQAHTLLAHGQDEQALLGGRGAAPVVRYARKQWLRFPFSEAEIARDPGLRRSVLTP</sequence>